<dbReference type="PANTHER" id="PTHR11138:SF5">
    <property type="entry name" value="METHIONYL-TRNA FORMYLTRANSFERASE, MITOCHONDRIAL"/>
    <property type="match status" value="1"/>
</dbReference>
<dbReference type="NCBIfam" id="TIGR00460">
    <property type="entry name" value="fmt"/>
    <property type="match status" value="1"/>
</dbReference>
<comment type="catalytic activity">
    <reaction evidence="9">
        <text>L-methionyl-tRNA(fMet) + (6R)-10-formyltetrahydrofolate = N-formyl-L-methionyl-tRNA(fMet) + (6S)-5,6,7,8-tetrahydrofolate + H(+)</text>
        <dbReference type="Rhea" id="RHEA:24380"/>
        <dbReference type="Rhea" id="RHEA-COMP:9952"/>
        <dbReference type="Rhea" id="RHEA-COMP:9953"/>
        <dbReference type="ChEBI" id="CHEBI:15378"/>
        <dbReference type="ChEBI" id="CHEBI:57453"/>
        <dbReference type="ChEBI" id="CHEBI:78530"/>
        <dbReference type="ChEBI" id="CHEBI:78844"/>
        <dbReference type="ChEBI" id="CHEBI:195366"/>
        <dbReference type="EC" id="2.1.2.9"/>
    </reaction>
    <physiologicalReaction direction="left-to-right" evidence="9">
        <dbReference type="Rhea" id="RHEA:24381"/>
    </physiologicalReaction>
</comment>
<evidence type="ECO:0000259" key="12">
    <source>
        <dbReference type="Pfam" id="PF02911"/>
    </source>
</evidence>
<comment type="function">
    <text evidence="10">Methionyl-tRNA formyltransferase that formylates methionyl-tRNA in mitochondria and is crucial for translation initiation.</text>
</comment>
<feature type="domain" description="Formyl transferase C-terminal" evidence="12">
    <location>
        <begin position="241"/>
        <end position="334"/>
    </location>
</feature>
<accession>A0A8D0FAA8</accession>
<dbReference type="InterPro" id="IPR005794">
    <property type="entry name" value="Fmt"/>
</dbReference>
<keyword evidence="7" id="KW-0809">Transit peptide</keyword>
<evidence type="ECO:0000256" key="7">
    <source>
        <dbReference type="ARBA" id="ARBA00022946"/>
    </source>
</evidence>
<reference evidence="13" key="1">
    <citation type="submission" date="2025-08" db="UniProtKB">
        <authorList>
            <consortium name="Ensembl"/>
        </authorList>
    </citation>
    <scope>IDENTIFICATION</scope>
</reference>
<dbReference type="Ensembl" id="ENSSOCT00000011958.1">
    <property type="protein sequence ID" value="ENSSOCP00000011645.1"/>
    <property type="gene ID" value="ENSSOCG00000008860.1"/>
</dbReference>
<evidence type="ECO:0000256" key="1">
    <source>
        <dbReference type="ARBA" id="ARBA00004173"/>
    </source>
</evidence>
<keyword evidence="14" id="KW-1185">Reference proteome</keyword>
<evidence type="ECO:0000256" key="5">
    <source>
        <dbReference type="ARBA" id="ARBA00022679"/>
    </source>
</evidence>
<evidence type="ECO:0000256" key="6">
    <source>
        <dbReference type="ARBA" id="ARBA00022917"/>
    </source>
</evidence>
<proteinExistence type="inferred from homology"/>
<dbReference type="GO" id="GO:0005739">
    <property type="term" value="C:mitochondrion"/>
    <property type="evidence" value="ECO:0007669"/>
    <property type="project" value="UniProtKB-SubCell"/>
</dbReference>
<dbReference type="Pfam" id="PF00551">
    <property type="entry name" value="Formyl_trans_N"/>
    <property type="match status" value="1"/>
</dbReference>
<dbReference type="EC" id="2.1.2.9" evidence="3"/>
<reference evidence="13" key="2">
    <citation type="submission" date="2025-09" db="UniProtKB">
        <authorList>
            <consortium name="Ensembl"/>
        </authorList>
    </citation>
    <scope>IDENTIFICATION</scope>
</reference>
<dbReference type="InterPro" id="IPR005793">
    <property type="entry name" value="Formyl_trans_C"/>
</dbReference>
<dbReference type="Proteomes" id="UP000694551">
    <property type="component" value="Unplaced"/>
</dbReference>
<evidence type="ECO:0000256" key="8">
    <source>
        <dbReference type="ARBA" id="ARBA00023128"/>
    </source>
</evidence>
<dbReference type="SUPFAM" id="SSF53328">
    <property type="entry name" value="Formyltransferase"/>
    <property type="match status" value="1"/>
</dbReference>
<keyword evidence="5" id="KW-0808">Transferase</keyword>
<dbReference type="Pfam" id="PF02911">
    <property type="entry name" value="Formyl_trans_C"/>
    <property type="match status" value="1"/>
</dbReference>
<evidence type="ECO:0000259" key="11">
    <source>
        <dbReference type="Pfam" id="PF00551"/>
    </source>
</evidence>
<dbReference type="GO" id="GO:0004479">
    <property type="term" value="F:methionyl-tRNA formyltransferase activity"/>
    <property type="evidence" value="ECO:0007669"/>
    <property type="project" value="UniProtKB-EC"/>
</dbReference>
<evidence type="ECO:0000256" key="3">
    <source>
        <dbReference type="ARBA" id="ARBA00012261"/>
    </source>
</evidence>
<evidence type="ECO:0000256" key="10">
    <source>
        <dbReference type="ARBA" id="ARBA00057846"/>
    </source>
</evidence>
<protein>
    <recommendedName>
        <fullName evidence="4">Methionyl-tRNA formyltransferase, mitochondrial</fullName>
        <ecNumber evidence="3">2.1.2.9</ecNumber>
    </recommendedName>
</protein>
<evidence type="ECO:0000256" key="9">
    <source>
        <dbReference type="ARBA" id="ARBA00052555"/>
    </source>
</evidence>
<dbReference type="InterPro" id="IPR036477">
    <property type="entry name" value="Formyl_transf_N_sf"/>
</dbReference>
<dbReference type="FunFam" id="3.40.50.12230:FF:000003">
    <property type="entry name" value="methionyl-tRNA formyltransferase, mitochondrial"/>
    <property type="match status" value="1"/>
</dbReference>
<evidence type="ECO:0000313" key="13">
    <source>
        <dbReference type="Ensembl" id="ENSSOCP00000011645.1"/>
    </source>
</evidence>
<dbReference type="InterPro" id="IPR041711">
    <property type="entry name" value="Met-tRNA-FMT_N"/>
</dbReference>
<dbReference type="InterPro" id="IPR002376">
    <property type="entry name" value="Formyl_transf_N"/>
</dbReference>
<comment type="subcellular location">
    <subcellularLocation>
        <location evidence="1">Mitochondrion</location>
    </subcellularLocation>
</comment>
<dbReference type="PANTHER" id="PTHR11138">
    <property type="entry name" value="METHIONYL-TRNA FORMYLTRANSFERASE"/>
    <property type="match status" value="1"/>
</dbReference>
<dbReference type="AlphaFoldDB" id="A0A8D0FAA8"/>
<comment type="similarity">
    <text evidence="2">Belongs to the Fmt family.</text>
</comment>
<organism evidence="13 14">
    <name type="scientific">Strix occidentalis caurina</name>
    <name type="common">northern spotted owl</name>
    <dbReference type="NCBI Taxonomy" id="311401"/>
    <lineage>
        <taxon>Eukaryota</taxon>
        <taxon>Metazoa</taxon>
        <taxon>Chordata</taxon>
        <taxon>Craniata</taxon>
        <taxon>Vertebrata</taxon>
        <taxon>Euteleostomi</taxon>
        <taxon>Archelosauria</taxon>
        <taxon>Archosauria</taxon>
        <taxon>Dinosauria</taxon>
        <taxon>Saurischia</taxon>
        <taxon>Theropoda</taxon>
        <taxon>Coelurosauria</taxon>
        <taxon>Aves</taxon>
        <taxon>Neognathae</taxon>
        <taxon>Neoaves</taxon>
        <taxon>Telluraves</taxon>
        <taxon>Strigiformes</taxon>
        <taxon>Strigidae</taxon>
        <taxon>Strix</taxon>
    </lineage>
</organism>
<name>A0A8D0FAA8_STROC</name>
<dbReference type="Gene3D" id="3.40.50.12230">
    <property type="match status" value="1"/>
</dbReference>
<keyword evidence="8" id="KW-0496">Mitochondrion</keyword>
<evidence type="ECO:0000256" key="4">
    <source>
        <dbReference type="ARBA" id="ARBA00014185"/>
    </source>
</evidence>
<sequence>SRPARLGASSPGAGSAVMRGRLLRAWREGVKAARGAAGWAAAPPWRVLFFGTDRFAVTTLRALEAAREPSEDSLVSRLEVVTLPSRLPGGLPVRSCARELQLPVHEWPHTGPMGQFDVGVVASFGRLLSEDLILQFPYGVLNVHPSCLPRWRGPAPIIHTVLHGDKVTGVTIMEIRPKRFDVGPIIKQEEFAVPPHCTAKELEVMLSKMGANMLISVLKNLPESLKNKKEQPKEGVTFAPKISIAKSCIKWEEQTAAQIIQLHRAIGSMVRQWIFFNPFLSSNQILNDCGAVPGSLLYHKVSQTLIARCKEGWVGIKTVILKKQLTAVDFYNGYMHSWFQQNSRTVHQECRFQTLKLSMAKKTLKEREILTQDMKQ</sequence>
<dbReference type="CDD" id="cd08646">
    <property type="entry name" value="FMT_core_Met-tRNA-FMT_N"/>
    <property type="match status" value="1"/>
</dbReference>
<feature type="domain" description="Formyl transferase N-terminal" evidence="11">
    <location>
        <begin position="115"/>
        <end position="218"/>
    </location>
</feature>
<evidence type="ECO:0000256" key="2">
    <source>
        <dbReference type="ARBA" id="ARBA00010699"/>
    </source>
</evidence>
<keyword evidence="6" id="KW-0648">Protein biosynthesis</keyword>
<evidence type="ECO:0000313" key="14">
    <source>
        <dbReference type="Proteomes" id="UP000694551"/>
    </source>
</evidence>